<feature type="compositionally biased region" description="Polar residues" evidence="6">
    <location>
        <begin position="26"/>
        <end position="43"/>
    </location>
</feature>
<keyword evidence="2" id="KW-0597">Phosphoprotein</keyword>
<organism evidence="7 8">
    <name type="scientific">Mycena indigotica</name>
    <dbReference type="NCBI Taxonomy" id="2126181"/>
    <lineage>
        <taxon>Eukaryota</taxon>
        <taxon>Fungi</taxon>
        <taxon>Dikarya</taxon>
        <taxon>Basidiomycota</taxon>
        <taxon>Agaricomycotina</taxon>
        <taxon>Agaricomycetes</taxon>
        <taxon>Agaricomycetidae</taxon>
        <taxon>Agaricales</taxon>
        <taxon>Marasmiineae</taxon>
        <taxon>Mycenaceae</taxon>
        <taxon>Mycena</taxon>
    </lineage>
</organism>
<evidence type="ECO:0000256" key="2">
    <source>
        <dbReference type="ARBA" id="ARBA00022553"/>
    </source>
</evidence>
<evidence type="ECO:0000256" key="3">
    <source>
        <dbReference type="ARBA" id="ARBA00022737"/>
    </source>
</evidence>
<dbReference type="AlphaFoldDB" id="A0A8H6S073"/>
<dbReference type="PANTHER" id="PTHR15263">
    <property type="entry name" value="I-KAPPA-B-LIKE PROTEIN IKBL"/>
    <property type="match status" value="1"/>
</dbReference>
<protein>
    <recommendedName>
        <fullName evidence="9">J domain-containing protein</fullName>
    </recommendedName>
</protein>
<evidence type="ECO:0000313" key="8">
    <source>
        <dbReference type="Proteomes" id="UP000636479"/>
    </source>
</evidence>
<dbReference type="InterPro" id="IPR038753">
    <property type="entry name" value="NFKBIL1"/>
</dbReference>
<dbReference type="EMBL" id="JACAZF010000016">
    <property type="protein sequence ID" value="KAF7289830.1"/>
    <property type="molecule type" value="Genomic_DNA"/>
</dbReference>
<dbReference type="GO" id="GO:0005634">
    <property type="term" value="C:nucleus"/>
    <property type="evidence" value="ECO:0007669"/>
    <property type="project" value="UniProtKB-SubCell"/>
</dbReference>
<dbReference type="Proteomes" id="UP000636479">
    <property type="component" value="Unassembled WGS sequence"/>
</dbReference>
<proteinExistence type="predicted"/>
<dbReference type="PANTHER" id="PTHR15263:SF1">
    <property type="entry name" value="NF-KAPPA-B INHIBITOR-LIKE PROTEIN 1"/>
    <property type="match status" value="1"/>
</dbReference>
<keyword evidence="8" id="KW-1185">Reference proteome</keyword>
<keyword evidence="3" id="KW-0677">Repeat</keyword>
<dbReference type="RefSeq" id="XP_037213559.1">
    <property type="nucleotide sequence ID" value="XM_037370003.1"/>
</dbReference>
<keyword evidence="5" id="KW-0539">Nucleus</keyword>
<evidence type="ECO:0000256" key="5">
    <source>
        <dbReference type="ARBA" id="ARBA00023242"/>
    </source>
</evidence>
<evidence type="ECO:0000313" key="7">
    <source>
        <dbReference type="EMBL" id="KAF7289830.1"/>
    </source>
</evidence>
<evidence type="ECO:0000256" key="6">
    <source>
        <dbReference type="SAM" id="MobiDB-lite"/>
    </source>
</evidence>
<feature type="region of interest" description="Disordered" evidence="6">
    <location>
        <begin position="24"/>
        <end position="45"/>
    </location>
</feature>
<evidence type="ECO:0008006" key="9">
    <source>
        <dbReference type="Google" id="ProtNLM"/>
    </source>
</evidence>
<name>A0A8H6S073_9AGAR</name>
<evidence type="ECO:0000256" key="4">
    <source>
        <dbReference type="ARBA" id="ARBA00023043"/>
    </source>
</evidence>
<accession>A0A8H6S073</accession>
<reference evidence="7" key="1">
    <citation type="submission" date="2020-05" db="EMBL/GenBank/DDBJ databases">
        <title>Mycena genomes resolve the evolution of fungal bioluminescence.</title>
        <authorList>
            <person name="Tsai I.J."/>
        </authorList>
    </citation>
    <scope>NUCLEOTIDE SEQUENCE</scope>
    <source>
        <strain evidence="7">171206Taipei</strain>
    </source>
</reference>
<keyword evidence="4" id="KW-0040">ANK repeat</keyword>
<dbReference type="OrthoDB" id="3241983at2759"/>
<dbReference type="GO" id="GO:0043124">
    <property type="term" value="P:negative regulation of canonical NF-kappaB signal transduction"/>
    <property type="evidence" value="ECO:0007669"/>
    <property type="project" value="InterPro"/>
</dbReference>
<comment type="subcellular location">
    <subcellularLocation>
        <location evidence="1">Nucleus</location>
    </subcellularLocation>
</comment>
<evidence type="ECO:0000256" key="1">
    <source>
        <dbReference type="ARBA" id="ARBA00004123"/>
    </source>
</evidence>
<dbReference type="GeneID" id="59352519"/>
<gene>
    <name evidence="7" type="ORF">MIND_01357300</name>
</gene>
<sequence>MFFTPTRPIKPLPTRPAQGYFVFPPSHQSSVDAQPTPTPQSTDEFLAEEKRRREAALDEAWAARRLRDEAARKRRQELEAAEVLKNEMAWVASGGILRDANYERDYVRTEALRKEIALLAHERVLTERWQKYESGWTALNTSNGVVRFADIPWPTTPRPDSDYDYVILQDLTVDRIRAFLLDPLEVRGSTVTKKERTRASLLRWHPDKMTGLISRVAPDEMKAVHEGVHQVILALQSLNS</sequence>
<comment type="caution">
    <text evidence="7">The sequence shown here is derived from an EMBL/GenBank/DDBJ whole genome shotgun (WGS) entry which is preliminary data.</text>
</comment>